<proteinExistence type="predicted"/>
<dbReference type="Pfam" id="PF08385">
    <property type="entry name" value="DHC_N1"/>
    <property type="match status" value="1"/>
</dbReference>
<dbReference type="GO" id="GO:0051959">
    <property type="term" value="F:dynein light intermediate chain binding"/>
    <property type="evidence" value="ECO:0007669"/>
    <property type="project" value="InterPro"/>
</dbReference>
<sequence>MESINERLDPIRSFTVNSFRLEEERWRGFVSQEANQVIFNSFCNAQDYCNLFIYLNPESGLSVNLNFPKNIQTKVICVSKTYREALTKENYRKILLIQEVKGDDVLSFIISVTEQVICPLLSNPKNTSSWAVGVADEALKFMELQKNKALVMKAQIEGHTYLPYPDALHVDDNPDESHLDDGLHRDHDRHDVDLQDDNLRVDTVQDGILNESALQDDDSSVDPQNGVDVCKEDHHGDSEAGIIKDMKLLHACDGTIIEWAELVSEFLQQDSSQLVLDGMKPLPSDEFHFWNHRLKNLLFIQQQLMSSSAQQVASVVQKLDSIYWDMLRHIYRQVQEGVKEAKDVTVNLEPLQEKLKQVEQMEFQQSRKLLRGKEVLHGLLSNPGLVLDDVRLVIQTLQTFKDEYSRVRSQLEDLNQDRVCQSWNFPPYLVFLHLDNFLKRLRSIQEVLCVSLQMEQLDQTVLSGVSGHCWTVIVQGVYQDFLHNVTILSECNSDPTDPNDHLFEQHLGQFQVQVSDLEKQLVSIFSKAFKDCSNSSSAAKLVKMFRFILNQPVIFEQLRPYLIQLKKMVLEELDQTELLFCSQREKSERFSRFIPTPAARLCWTQQLLLRAEDSMRSYRAVEHLCMDSEDTQQVMDRFRQIVNLLQLFRDRVRSDWSTQLDSDCGVILKQTLIQHNDQGMLEVGCSHKLESVLREFRYVSRDRDVELGPHTSPLFTSRDDITQCYRNLSHMVACYNQVLADVLQVELPLIQDQLQDLYQTLSDLQKSSWGSEAVQQVLQQQTEKVQIFHSTVSEARANMDAITQIIKGWTQLHLLQRSDQSLLEDGVSEQSCKQLRDDGQELLQLTQVNKTLYTAADSCESWVRYLDHIDAQVQDGLFQLLLRSLHFLSENTNPQSCRAALFAVSLQLPETGSVFEPSVGDGLCDHLKGIICDVYAAASLLPRISAGDNVNYQVSLQQNPELSALEQEVMCHLLQVREEAEHLRAELDKYAHLWQSDRNVVMQEFLTYSRKLGPEDLDTEETPPTLKDFRREIESLHRLSKEVSHLDEVIVVHGWLQVDLRPFRDSLLSLIQDWKNMYTQHLLDSVGHSLQQVSQHTAAEESSSSSRLPLTETILLLEGAGVELPEHLSAQLQC</sequence>
<protein>
    <submittedName>
        <fullName evidence="3">Dynein heavy chain 17</fullName>
    </submittedName>
</protein>
<dbReference type="PANTHER" id="PTHR46532:SF11">
    <property type="entry name" value="DYNEIN AXONEMAL HEAVY CHAIN 12"/>
    <property type="match status" value="1"/>
</dbReference>
<organism evidence="3 4">
    <name type="scientific">Channa argus</name>
    <name type="common">Northern snakehead</name>
    <name type="synonym">Ophicephalus argus</name>
    <dbReference type="NCBI Taxonomy" id="215402"/>
    <lineage>
        <taxon>Eukaryota</taxon>
        <taxon>Metazoa</taxon>
        <taxon>Chordata</taxon>
        <taxon>Craniata</taxon>
        <taxon>Vertebrata</taxon>
        <taxon>Euteleostomi</taxon>
        <taxon>Actinopterygii</taxon>
        <taxon>Neopterygii</taxon>
        <taxon>Teleostei</taxon>
        <taxon>Neoteleostei</taxon>
        <taxon>Acanthomorphata</taxon>
        <taxon>Anabantaria</taxon>
        <taxon>Anabantiformes</taxon>
        <taxon>Channoidei</taxon>
        <taxon>Channidae</taxon>
        <taxon>Channa</taxon>
    </lineage>
</organism>
<evidence type="ECO:0000313" key="4">
    <source>
        <dbReference type="Proteomes" id="UP000503349"/>
    </source>
</evidence>
<dbReference type="GO" id="GO:0005858">
    <property type="term" value="C:axonemal dynein complex"/>
    <property type="evidence" value="ECO:0007669"/>
    <property type="project" value="TreeGrafter"/>
</dbReference>
<dbReference type="AlphaFoldDB" id="A0A6G1Q7G5"/>
<dbReference type="GO" id="GO:0007018">
    <property type="term" value="P:microtubule-based movement"/>
    <property type="evidence" value="ECO:0007669"/>
    <property type="project" value="InterPro"/>
</dbReference>
<gene>
    <name evidence="3" type="ORF">EXN66_Car014176</name>
</gene>
<accession>A0A6G1Q7G5</accession>
<evidence type="ECO:0000256" key="1">
    <source>
        <dbReference type="SAM" id="MobiDB-lite"/>
    </source>
</evidence>
<dbReference type="InterPro" id="IPR026983">
    <property type="entry name" value="DHC"/>
</dbReference>
<feature type="domain" description="Dynein heavy chain tail" evidence="2">
    <location>
        <begin position="367"/>
        <end position="775"/>
    </location>
</feature>
<feature type="region of interest" description="Disordered" evidence="1">
    <location>
        <begin position="172"/>
        <end position="191"/>
    </location>
</feature>
<reference evidence="3 4" key="1">
    <citation type="submission" date="2019-02" db="EMBL/GenBank/DDBJ databases">
        <title>Opniocepnalus argus genome.</title>
        <authorList>
            <person name="Zhou C."/>
            <person name="Xiao S."/>
        </authorList>
    </citation>
    <scope>NUCLEOTIDE SEQUENCE [LARGE SCALE GENOMIC DNA]</scope>
    <source>
        <strain evidence="3">OARG1902GOOAL</strain>
        <tissue evidence="3">Muscle</tissue>
    </source>
</reference>
<dbReference type="InterPro" id="IPR013594">
    <property type="entry name" value="Dynein_heavy_tail"/>
</dbReference>
<dbReference type="EMBL" id="CM015725">
    <property type="protein sequence ID" value="KAF3698495.1"/>
    <property type="molecule type" value="Genomic_DNA"/>
</dbReference>
<dbReference type="GO" id="GO:0045505">
    <property type="term" value="F:dynein intermediate chain binding"/>
    <property type="evidence" value="ECO:0007669"/>
    <property type="project" value="InterPro"/>
</dbReference>
<evidence type="ECO:0000259" key="2">
    <source>
        <dbReference type="Pfam" id="PF08385"/>
    </source>
</evidence>
<evidence type="ECO:0000313" key="3">
    <source>
        <dbReference type="EMBL" id="KAF3698495.1"/>
    </source>
</evidence>
<dbReference type="Proteomes" id="UP000503349">
    <property type="component" value="Chromosome 14"/>
</dbReference>
<dbReference type="PANTHER" id="PTHR46532">
    <property type="entry name" value="MALE FERTILITY FACTOR KL5"/>
    <property type="match status" value="1"/>
</dbReference>
<name>A0A6G1Q7G5_CHAAH</name>
<keyword evidence="4" id="KW-1185">Reference proteome</keyword>
<reference evidence="4" key="2">
    <citation type="submission" date="2019-02" db="EMBL/GenBank/DDBJ databases">
        <title>Opniocepnalus argus Var Kimnra genome.</title>
        <authorList>
            <person name="Zhou C."/>
            <person name="Xiao S."/>
        </authorList>
    </citation>
    <scope>NUCLEOTIDE SEQUENCE [LARGE SCALE GENOMIC DNA]</scope>
</reference>